<protein>
    <submittedName>
        <fullName evidence="2">Uncharacterized protein</fullName>
    </submittedName>
</protein>
<keyword evidence="3" id="KW-1185">Reference proteome</keyword>
<feature type="compositionally biased region" description="Basic and acidic residues" evidence="1">
    <location>
        <begin position="1"/>
        <end position="16"/>
    </location>
</feature>
<dbReference type="Proteomes" id="UP000005408">
    <property type="component" value="Unassembled WGS sequence"/>
</dbReference>
<sequence length="84" mass="9692">MSEKRGAKLKLTDSARKRNKKKANTRLNKNKIYIGDQYDRWTELRTNLCLKTNVELAKMLLDNYKDVQGNETRVSSEGSSLKSV</sequence>
<evidence type="ECO:0000256" key="1">
    <source>
        <dbReference type="SAM" id="MobiDB-lite"/>
    </source>
</evidence>
<evidence type="ECO:0000313" key="2">
    <source>
        <dbReference type="EnsemblMetazoa" id="G33743.1:cds"/>
    </source>
</evidence>
<evidence type="ECO:0000313" key="3">
    <source>
        <dbReference type="Proteomes" id="UP000005408"/>
    </source>
</evidence>
<dbReference type="AlphaFoldDB" id="A0A8W8MLM2"/>
<dbReference type="EnsemblMetazoa" id="G33743.1">
    <property type="protein sequence ID" value="G33743.1:cds"/>
    <property type="gene ID" value="G33743"/>
</dbReference>
<organism evidence="2 3">
    <name type="scientific">Magallana gigas</name>
    <name type="common">Pacific oyster</name>
    <name type="synonym">Crassostrea gigas</name>
    <dbReference type="NCBI Taxonomy" id="29159"/>
    <lineage>
        <taxon>Eukaryota</taxon>
        <taxon>Metazoa</taxon>
        <taxon>Spiralia</taxon>
        <taxon>Lophotrochozoa</taxon>
        <taxon>Mollusca</taxon>
        <taxon>Bivalvia</taxon>
        <taxon>Autobranchia</taxon>
        <taxon>Pteriomorphia</taxon>
        <taxon>Ostreida</taxon>
        <taxon>Ostreoidea</taxon>
        <taxon>Ostreidae</taxon>
        <taxon>Magallana</taxon>
    </lineage>
</organism>
<accession>A0A8W8MLM2</accession>
<reference evidence="2" key="1">
    <citation type="submission" date="2022-08" db="UniProtKB">
        <authorList>
            <consortium name="EnsemblMetazoa"/>
        </authorList>
    </citation>
    <scope>IDENTIFICATION</scope>
    <source>
        <strain evidence="2">05x7-T-G4-1.051#20</strain>
    </source>
</reference>
<feature type="region of interest" description="Disordered" evidence="1">
    <location>
        <begin position="1"/>
        <end position="24"/>
    </location>
</feature>
<proteinExistence type="predicted"/>
<name>A0A8W8MLM2_MAGGI</name>